<comment type="caution">
    <text evidence="2">The sequence shown here is derived from an EMBL/GenBank/DDBJ whole genome shotgun (WGS) entry which is preliminary data.</text>
</comment>
<accession>A0A166VWP5</accession>
<keyword evidence="3" id="KW-1185">Reference proteome</keyword>
<gene>
    <name evidence="2" type="ORF">N475_19245</name>
</gene>
<dbReference type="SUPFAM" id="SSF110857">
    <property type="entry name" value="Gamma-glutamyl cyclotransferase-like"/>
    <property type="match status" value="1"/>
</dbReference>
<dbReference type="PATRIC" id="fig|1365250.3.peg.3543"/>
<dbReference type="InterPro" id="IPR036568">
    <property type="entry name" value="GGCT-like_sf"/>
</dbReference>
<name>A0A166VWP5_9GAMM</name>
<dbReference type="CDD" id="cd06661">
    <property type="entry name" value="GGCT_like"/>
    <property type="match status" value="1"/>
</dbReference>
<evidence type="ECO:0000313" key="2">
    <source>
        <dbReference type="EMBL" id="KZN34092.1"/>
    </source>
</evidence>
<dbReference type="Gene3D" id="3.10.490.10">
    <property type="entry name" value="Gamma-glutamyl cyclotransferase-like"/>
    <property type="match status" value="1"/>
</dbReference>
<dbReference type="EMBL" id="AUYB01000119">
    <property type="protein sequence ID" value="KZN34092.1"/>
    <property type="molecule type" value="Genomic_DNA"/>
</dbReference>
<dbReference type="InterPro" id="IPR009288">
    <property type="entry name" value="AIG2-like_dom"/>
</dbReference>
<sequence length="110" mass="12237">MHALFSYGTLQLKQVQIDTFGRELSGFADTLIGYELGEVEITDEEVLASSGKTVHPILKKSNDPQSKVSGTVFIISDDELEQADKYEAECYQRIKAPLASGKSCWIYSEK</sequence>
<organism evidence="2 3">
    <name type="scientific">Pseudoalteromonas luteoviolacea DSM 6061</name>
    <dbReference type="NCBI Taxonomy" id="1365250"/>
    <lineage>
        <taxon>Bacteria</taxon>
        <taxon>Pseudomonadati</taxon>
        <taxon>Pseudomonadota</taxon>
        <taxon>Gammaproteobacteria</taxon>
        <taxon>Alteromonadales</taxon>
        <taxon>Pseudoalteromonadaceae</taxon>
        <taxon>Pseudoalteromonas</taxon>
    </lineage>
</organism>
<dbReference type="InterPro" id="IPR013024">
    <property type="entry name" value="GGCT-like"/>
</dbReference>
<evidence type="ECO:0000313" key="3">
    <source>
        <dbReference type="Proteomes" id="UP000076643"/>
    </source>
</evidence>
<dbReference type="RefSeq" id="WP_063365633.1">
    <property type="nucleotide sequence ID" value="NZ_AQHB01000049.1"/>
</dbReference>
<reference evidence="2 3" key="1">
    <citation type="submission" date="2013-07" db="EMBL/GenBank/DDBJ databases">
        <title>Comparative Genomic and Metabolomic Analysis of Twelve Strains of Pseudoalteromonas luteoviolacea.</title>
        <authorList>
            <person name="Vynne N.G."/>
            <person name="Mansson M."/>
            <person name="Gram L."/>
        </authorList>
    </citation>
    <scope>NUCLEOTIDE SEQUENCE [LARGE SCALE GENOMIC DNA]</scope>
    <source>
        <strain evidence="2 3">DSM 6061</strain>
    </source>
</reference>
<protein>
    <recommendedName>
        <fullName evidence="1">Gamma-glutamylcyclotransferase AIG2-like domain-containing protein</fullName>
    </recommendedName>
</protein>
<proteinExistence type="predicted"/>
<dbReference type="AlphaFoldDB" id="A0A166VWP5"/>
<dbReference type="Pfam" id="PF06094">
    <property type="entry name" value="GGACT"/>
    <property type="match status" value="1"/>
</dbReference>
<evidence type="ECO:0000259" key="1">
    <source>
        <dbReference type="Pfam" id="PF06094"/>
    </source>
</evidence>
<dbReference type="Proteomes" id="UP000076643">
    <property type="component" value="Unassembled WGS sequence"/>
</dbReference>
<feature type="domain" description="Gamma-glutamylcyclotransferase AIG2-like" evidence="1">
    <location>
        <begin position="4"/>
        <end position="107"/>
    </location>
</feature>